<dbReference type="InterPro" id="IPR010845">
    <property type="entry name" value="FlaF"/>
</dbReference>
<dbReference type="GO" id="GO:0044781">
    <property type="term" value="P:bacterial-type flagellum organization"/>
    <property type="evidence" value="ECO:0007669"/>
    <property type="project" value="InterPro"/>
</dbReference>
<dbReference type="Proteomes" id="UP000809440">
    <property type="component" value="Unassembled WGS sequence"/>
</dbReference>
<dbReference type="EMBL" id="JAFBXE010000006">
    <property type="protein sequence ID" value="MBM2412726.1"/>
    <property type="molecule type" value="Genomic_DNA"/>
</dbReference>
<gene>
    <name evidence="1" type="primary">flaF</name>
    <name evidence="1" type="ORF">JQX41_10460</name>
    <name evidence="2" type="ORF">JQX48_10465</name>
</gene>
<dbReference type="Pfam" id="PF07309">
    <property type="entry name" value="FlaF"/>
    <property type="match status" value="1"/>
</dbReference>
<dbReference type="GeneID" id="62643075"/>
<dbReference type="Proteomes" id="UP000755667">
    <property type="component" value="Unassembled WGS sequence"/>
</dbReference>
<dbReference type="EMBL" id="JAFBXF010000006">
    <property type="protein sequence ID" value="MBM2417394.1"/>
    <property type="molecule type" value="Genomic_DNA"/>
</dbReference>
<keyword evidence="1" id="KW-0966">Cell projection</keyword>
<reference evidence="1 4" key="1">
    <citation type="submission" date="2021-01" db="EMBL/GenBank/DDBJ databases">
        <title>Diatom-associated Roseobacters Show Island Model of Population Structure.</title>
        <authorList>
            <person name="Qu L."/>
            <person name="Feng X."/>
            <person name="Chen Y."/>
            <person name="Li L."/>
            <person name="Wang X."/>
            <person name="Hu Z."/>
            <person name="Wang H."/>
            <person name="Luo H."/>
        </authorList>
    </citation>
    <scope>NUCLEOTIDE SEQUENCE</scope>
    <source>
        <strain evidence="2 4">CC28-63</strain>
        <strain evidence="1">CC28-69</strain>
    </source>
</reference>
<evidence type="ECO:0000313" key="2">
    <source>
        <dbReference type="EMBL" id="MBM2417394.1"/>
    </source>
</evidence>
<organism evidence="1 3">
    <name type="scientific">Marivita cryptomonadis</name>
    <dbReference type="NCBI Taxonomy" id="505252"/>
    <lineage>
        <taxon>Bacteria</taxon>
        <taxon>Pseudomonadati</taxon>
        <taxon>Pseudomonadota</taxon>
        <taxon>Alphaproteobacteria</taxon>
        <taxon>Rhodobacterales</taxon>
        <taxon>Roseobacteraceae</taxon>
        <taxon>Marivita</taxon>
    </lineage>
</organism>
<proteinExistence type="predicted"/>
<sequence length="122" mass="13827">MSQNLAHHNYSNAQTRSVKDAEIDVILETTRRLRRANQMRAENFPDFASALRDNCKLWIVLSADVASTGNALPESLRARIFYLGEFTQEHTRKILSNKLSADPLIDINLSVLRGLTNKKDSQ</sequence>
<protein>
    <submittedName>
        <fullName evidence="1">Flagellar biosynthesis regulator FlaF</fullName>
    </submittedName>
</protein>
<dbReference type="OrthoDB" id="9808944at2"/>
<dbReference type="RefSeq" id="WP_085633189.1">
    <property type="nucleotide sequence ID" value="NZ_JAFBWU010000006.1"/>
</dbReference>
<keyword evidence="4" id="KW-1185">Reference proteome</keyword>
<evidence type="ECO:0000313" key="1">
    <source>
        <dbReference type="EMBL" id="MBM2412726.1"/>
    </source>
</evidence>
<dbReference type="NCBIfam" id="NF009435">
    <property type="entry name" value="PRK12794.1"/>
    <property type="match status" value="1"/>
</dbReference>
<name>A0A9Q2NZT6_9RHOB</name>
<dbReference type="AlphaFoldDB" id="A0A9Q2NZT6"/>
<accession>A0A9Q2NZT6</accession>
<evidence type="ECO:0000313" key="4">
    <source>
        <dbReference type="Proteomes" id="UP000809440"/>
    </source>
</evidence>
<keyword evidence="1" id="KW-0282">Flagellum</keyword>
<keyword evidence="1" id="KW-0969">Cilium</keyword>
<evidence type="ECO:0000313" key="3">
    <source>
        <dbReference type="Proteomes" id="UP000755667"/>
    </source>
</evidence>
<comment type="caution">
    <text evidence="1">The sequence shown here is derived from an EMBL/GenBank/DDBJ whole genome shotgun (WGS) entry which is preliminary data.</text>
</comment>